<proteinExistence type="predicted"/>
<feature type="region of interest" description="Disordered" evidence="1">
    <location>
        <begin position="180"/>
        <end position="211"/>
    </location>
</feature>
<keyword evidence="3" id="KW-1185">Reference proteome</keyword>
<sequence>MAYSAAAESFQSSSPASTSDCQQNDSLKDQQLELERQYHEHKAQFESWKEKNEKLLGTPSYKAYVAQFDQWEKEVDKRRKALKEKLRKSKLPEEQRSRPSSSGAFTSGAVSSATPPPSLDPEKALADMNPMAFMMGVMSMMMFDPLLMAANAAATVPPTESVAFGPIPEPQQAAYYDQKARDMAQRQQRTRRDVFEGPSLPPAPELGPDYGYAGRADIFGRRKGDYGPYDEMWGRWGQRAQPAGHKAPFRPPQPGDILPPGWVTGQPIRREYRPPPPVKDYQQPSKLPFRDFSVN</sequence>
<dbReference type="InterPro" id="IPR058903">
    <property type="entry name" value="Spectrin_YLPM1-like"/>
</dbReference>
<dbReference type="Pfam" id="PF26583">
    <property type="entry name" value="Spectrin_YLPM1"/>
    <property type="match status" value="1"/>
</dbReference>
<evidence type="ECO:0000313" key="4">
    <source>
        <dbReference type="WBParaSite" id="PSAMB.scaffold7139size8156.g29673.t1"/>
    </source>
</evidence>
<dbReference type="Proteomes" id="UP000887566">
    <property type="component" value="Unplaced"/>
</dbReference>
<evidence type="ECO:0000313" key="3">
    <source>
        <dbReference type="Proteomes" id="UP000887566"/>
    </source>
</evidence>
<feature type="compositionally biased region" description="Polar residues" evidence="1">
    <location>
        <begin position="9"/>
        <end position="25"/>
    </location>
</feature>
<feature type="compositionally biased region" description="Basic and acidic residues" evidence="1">
    <location>
        <begin position="26"/>
        <end position="50"/>
    </location>
</feature>
<feature type="region of interest" description="Disordered" evidence="1">
    <location>
        <begin position="1"/>
        <end position="50"/>
    </location>
</feature>
<feature type="domain" description="YLPM1-like spectrin repeat" evidence="2">
    <location>
        <begin position="16"/>
        <end position="95"/>
    </location>
</feature>
<accession>A0A914XAP9</accession>
<organism evidence="3 4">
    <name type="scientific">Plectus sambesii</name>
    <dbReference type="NCBI Taxonomy" id="2011161"/>
    <lineage>
        <taxon>Eukaryota</taxon>
        <taxon>Metazoa</taxon>
        <taxon>Ecdysozoa</taxon>
        <taxon>Nematoda</taxon>
        <taxon>Chromadorea</taxon>
        <taxon>Plectida</taxon>
        <taxon>Plectina</taxon>
        <taxon>Plectoidea</taxon>
        <taxon>Plectidae</taxon>
        <taxon>Plectus</taxon>
    </lineage>
</organism>
<evidence type="ECO:0000259" key="2">
    <source>
        <dbReference type="Pfam" id="PF26583"/>
    </source>
</evidence>
<feature type="region of interest" description="Disordered" evidence="1">
    <location>
        <begin position="238"/>
        <end position="295"/>
    </location>
</feature>
<name>A0A914XAP9_9BILA</name>
<evidence type="ECO:0000256" key="1">
    <source>
        <dbReference type="SAM" id="MobiDB-lite"/>
    </source>
</evidence>
<reference evidence="4" key="1">
    <citation type="submission" date="2022-11" db="UniProtKB">
        <authorList>
            <consortium name="WormBaseParasite"/>
        </authorList>
    </citation>
    <scope>IDENTIFICATION</scope>
</reference>
<feature type="region of interest" description="Disordered" evidence="1">
    <location>
        <begin position="83"/>
        <end position="123"/>
    </location>
</feature>
<protein>
    <recommendedName>
        <fullName evidence="2">YLPM1-like spectrin repeat domain-containing protein</fullName>
    </recommendedName>
</protein>
<dbReference type="WBParaSite" id="PSAMB.scaffold7139size8156.g29673.t1">
    <property type="protein sequence ID" value="PSAMB.scaffold7139size8156.g29673.t1"/>
    <property type="gene ID" value="PSAMB.scaffold7139size8156.g29673"/>
</dbReference>
<feature type="compositionally biased region" description="Polar residues" evidence="1">
    <location>
        <begin position="98"/>
        <end position="113"/>
    </location>
</feature>
<dbReference type="AlphaFoldDB" id="A0A914XAP9"/>
<feature type="compositionally biased region" description="Basic and acidic residues" evidence="1">
    <location>
        <begin position="180"/>
        <end position="195"/>
    </location>
</feature>